<dbReference type="eggNOG" id="KOG0158">
    <property type="taxonomic scope" value="Eukaryota"/>
</dbReference>
<dbReference type="OrthoDB" id="3934656at2759"/>
<protein>
    <recommendedName>
        <fullName evidence="9">Cytochrome P450 oxidoreductase</fullName>
    </recommendedName>
</protein>
<dbReference type="STRING" id="1182543.W9X5A0"/>
<comment type="similarity">
    <text evidence="2">Belongs to the cytochrome P450 family.</text>
</comment>
<organism evidence="7 8">
    <name type="scientific">Cladophialophora psammophila CBS 110553</name>
    <dbReference type="NCBI Taxonomy" id="1182543"/>
    <lineage>
        <taxon>Eukaryota</taxon>
        <taxon>Fungi</taxon>
        <taxon>Dikarya</taxon>
        <taxon>Ascomycota</taxon>
        <taxon>Pezizomycotina</taxon>
        <taxon>Eurotiomycetes</taxon>
        <taxon>Chaetothyriomycetidae</taxon>
        <taxon>Chaetothyriales</taxon>
        <taxon>Herpotrichiellaceae</taxon>
        <taxon>Cladophialophora</taxon>
    </lineage>
</organism>
<comment type="cofactor">
    <cofactor evidence="1 5">
        <name>heme</name>
        <dbReference type="ChEBI" id="CHEBI:30413"/>
    </cofactor>
</comment>
<dbReference type="Pfam" id="PF00067">
    <property type="entry name" value="p450"/>
    <property type="match status" value="1"/>
</dbReference>
<evidence type="ECO:0000256" key="5">
    <source>
        <dbReference type="PIRSR" id="PIRSR602403-1"/>
    </source>
</evidence>
<keyword evidence="5" id="KW-0349">Heme</keyword>
<dbReference type="RefSeq" id="XP_007743793.1">
    <property type="nucleotide sequence ID" value="XM_007745603.1"/>
</dbReference>
<proteinExistence type="inferred from homology"/>
<dbReference type="AlphaFoldDB" id="W9X5A0"/>
<dbReference type="InterPro" id="IPR002403">
    <property type="entry name" value="Cyt_P450_E_grp-IV"/>
</dbReference>
<feature type="binding site" description="axial binding residue" evidence="5">
    <location>
        <position position="453"/>
    </location>
    <ligand>
        <name>heme</name>
        <dbReference type="ChEBI" id="CHEBI:30413"/>
    </ligand>
    <ligandPart>
        <name>Fe</name>
        <dbReference type="ChEBI" id="CHEBI:18248"/>
    </ligandPart>
</feature>
<dbReference type="Gene3D" id="1.10.630.10">
    <property type="entry name" value="Cytochrome P450"/>
    <property type="match status" value="1"/>
</dbReference>
<accession>W9X5A0</accession>
<dbReference type="PRINTS" id="PR00385">
    <property type="entry name" value="P450"/>
</dbReference>
<dbReference type="GeneID" id="19189720"/>
<keyword evidence="6" id="KW-0472">Membrane</keyword>
<keyword evidence="6" id="KW-1133">Transmembrane helix</keyword>
<feature type="transmembrane region" description="Helical" evidence="6">
    <location>
        <begin position="12"/>
        <end position="34"/>
    </location>
</feature>
<evidence type="ECO:0000256" key="6">
    <source>
        <dbReference type="SAM" id="Phobius"/>
    </source>
</evidence>
<evidence type="ECO:0000256" key="2">
    <source>
        <dbReference type="ARBA" id="ARBA00010617"/>
    </source>
</evidence>
<keyword evidence="4 5" id="KW-0408">Iron</keyword>
<comment type="caution">
    <text evidence="7">The sequence shown here is derived from an EMBL/GenBank/DDBJ whole genome shotgun (WGS) entry which is preliminary data.</text>
</comment>
<reference evidence="7 8" key="1">
    <citation type="submission" date="2013-03" db="EMBL/GenBank/DDBJ databases">
        <title>The Genome Sequence of Cladophialophora psammophila CBS 110553.</title>
        <authorList>
            <consortium name="The Broad Institute Genomics Platform"/>
            <person name="Cuomo C."/>
            <person name="de Hoog S."/>
            <person name="Gorbushina A."/>
            <person name="Walker B."/>
            <person name="Young S.K."/>
            <person name="Zeng Q."/>
            <person name="Gargeya S."/>
            <person name="Fitzgerald M."/>
            <person name="Haas B."/>
            <person name="Abouelleil A."/>
            <person name="Allen A.W."/>
            <person name="Alvarado L."/>
            <person name="Arachchi H.M."/>
            <person name="Berlin A.M."/>
            <person name="Chapman S.B."/>
            <person name="Gainer-Dewar J."/>
            <person name="Goldberg J."/>
            <person name="Griggs A."/>
            <person name="Gujja S."/>
            <person name="Hansen M."/>
            <person name="Howarth C."/>
            <person name="Imamovic A."/>
            <person name="Ireland A."/>
            <person name="Larimer J."/>
            <person name="McCowan C."/>
            <person name="Murphy C."/>
            <person name="Pearson M."/>
            <person name="Poon T.W."/>
            <person name="Priest M."/>
            <person name="Roberts A."/>
            <person name="Saif S."/>
            <person name="Shea T."/>
            <person name="Sisk P."/>
            <person name="Sykes S."/>
            <person name="Wortman J."/>
            <person name="Nusbaum C."/>
            <person name="Birren B."/>
        </authorList>
    </citation>
    <scope>NUCLEOTIDE SEQUENCE [LARGE SCALE GENOMIC DNA]</scope>
    <source>
        <strain evidence="7 8">CBS 110553</strain>
    </source>
</reference>
<dbReference type="SUPFAM" id="SSF48264">
    <property type="entry name" value="Cytochrome P450"/>
    <property type="match status" value="1"/>
</dbReference>
<dbReference type="PRINTS" id="PR00465">
    <property type="entry name" value="EP450IV"/>
</dbReference>
<keyword evidence="3 5" id="KW-0479">Metal-binding</keyword>
<dbReference type="GO" id="GO:0020037">
    <property type="term" value="F:heme binding"/>
    <property type="evidence" value="ECO:0007669"/>
    <property type="project" value="InterPro"/>
</dbReference>
<keyword evidence="8" id="KW-1185">Reference proteome</keyword>
<evidence type="ECO:0000313" key="8">
    <source>
        <dbReference type="Proteomes" id="UP000019471"/>
    </source>
</evidence>
<dbReference type="GO" id="GO:0004497">
    <property type="term" value="F:monooxygenase activity"/>
    <property type="evidence" value="ECO:0007669"/>
    <property type="project" value="InterPro"/>
</dbReference>
<dbReference type="GO" id="GO:0016705">
    <property type="term" value="F:oxidoreductase activity, acting on paired donors, with incorporation or reduction of molecular oxygen"/>
    <property type="evidence" value="ECO:0007669"/>
    <property type="project" value="InterPro"/>
</dbReference>
<name>W9X5A0_9EURO</name>
<evidence type="ECO:0000313" key="7">
    <source>
        <dbReference type="EMBL" id="EXJ72495.1"/>
    </source>
</evidence>
<sequence length="505" mass="57225">MASTLLAKRLFASFLSPGIVLLIVFILTITKLCLNRYQKGLWKLPGPWLRSISTIPRMWSIYATHSHMYDIELHRKYGKIIRVAPNTLCVSDISEINQLYGITTKFVKSGFYSLAEAFDENGKLMPDPFILKDKEMHTRMKRNAANAYSLNALIQQEPYVDTVISGLLELLDKYAQNGSVCNIGDIAKNYAMDAVTSITFGRNFNYLEKGDTMKFFRGIDIFTDYMAIFGQVPWTHKYLLRNPTIAKWWVGDDSSQAEMIAMSAVEIEKGRTRTSEEGPMTFLERLLLNQKANPGVITDHELLTHAWGNLAAGSDTTATAIRAVIYHVLKDGRVYEKLRDEVRQNLTIPVSFAAANGLPYVTACIREAMRVHPSVGMILVRTVPKGGATICGYYIAEGVEVGMSPYVLHYDDEVFPEPYTFRPERWLASESSEEQLKQMNRSFFAFGHGAHTCSGRHISILEITKMIPTLLLKYDMELVNGARDYTFKNRWFTPQEGLLVTLKTR</sequence>
<dbReference type="PANTHER" id="PTHR24305">
    <property type="entry name" value="CYTOCHROME P450"/>
    <property type="match status" value="1"/>
</dbReference>
<dbReference type="InterPro" id="IPR036396">
    <property type="entry name" value="Cyt_P450_sf"/>
</dbReference>
<dbReference type="InterPro" id="IPR050121">
    <property type="entry name" value="Cytochrome_P450_monoxygenase"/>
</dbReference>
<gene>
    <name evidence="7" type="ORF">A1O5_05000</name>
</gene>
<evidence type="ECO:0000256" key="1">
    <source>
        <dbReference type="ARBA" id="ARBA00001971"/>
    </source>
</evidence>
<dbReference type="EMBL" id="AMGX01000006">
    <property type="protein sequence ID" value="EXJ72495.1"/>
    <property type="molecule type" value="Genomic_DNA"/>
</dbReference>
<evidence type="ECO:0000256" key="3">
    <source>
        <dbReference type="ARBA" id="ARBA00022723"/>
    </source>
</evidence>
<keyword evidence="6" id="KW-0812">Transmembrane</keyword>
<dbReference type="CDD" id="cd11060">
    <property type="entry name" value="CYP57A1-like"/>
    <property type="match status" value="1"/>
</dbReference>
<evidence type="ECO:0008006" key="9">
    <source>
        <dbReference type="Google" id="ProtNLM"/>
    </source>
</evidence>
<dbReference type="Proteomes" id="UP000019471">
    <property type="component" value="Unassembled WGS sequence"/>
</dbReference>
<dbReference type="GO" id="GO:0005506">
    <property type="term" value="F:iron ion binding"/>
    <property type="evidence" value="ECO:0007669"/>
    <property type="project" value="InterPro"/>
</dbReference>
<evidence type="ECO:0000256" key="4">
    <source>
        <dbReference type="ARBA" id="ARBA00023004"/>
    </source>
</evidence>
<dbReference type="HOGENOM" id="CLU_001570_14_0_1"/>
<dbReference type="InterPro" id="IPR001128">
    <property type="entry name" value="Cyt_P450"/>
</dbReference>
<dbReference type="PANTHER" id="PTHR24305:SF232">
    <property type="entry name" value="P450, PUTATIVE (EUROFUNG)-RELATED"/>
    <property type="match status" value="1"/>
</dbReference>